<dbReference type="InterPro" id="IPR034264">
    <property type="entry name" value="RBM48_RRM"/>
</dbReference>
<organism evidence="11 12">
    <name type="scientific">Dillenia turbinata</name>
    <dbReference type="NCBI Taxonomy" id="194707"/>
    <lineage>
        <taxon>Eukaryota</taxon>
        <taxon>Viridiplantae</taxon>
        <taxon>Streptophyta</taxon>
        <taxon>Embryophyta</taxon>
        <taxon>Tracheophyta</taxon>
        <taxon>Spermatophyta</taxon>
        <taxon>Magnoliopsida</taxon>
        <taxon>eudicotyledons</taxon>
        <taxon>Gunneridae</taxon>
        <taxon>Pentapetalae</taxon>
        <taxon>Dilleniales</taxon>
        <taxon>Dilleniaceae</taxon>
        <taxon>Dillenia</taxon>
    </lineage>
</organism>
<gene>
    <name evidence="11" type="ORF">RJ641_012752</name>
</gene>
<keyword evidence="4" id="KW-0747">Spliceosome</keyword>
<dbReference type="PANTHER" id="PTHR20957:SF0">
    <property type="entry name" value="RNA-BINDING PROTEIN 48"/>
    <property type="match status" value="1"/>
</dbReference>
<evidence type="ECO:0000313" key="11">
    <source>
        <dbReference type="EMBL" id="KAK6922245.1"/>
    </source>
</evidence>
<dbReference type="AlphaFoldDB" id="A0AAN8Z4D9"/>
<dbReference type="InterPro" id="IPR039599">
    <property type="entry name" value="RBM48"/>
</dbReference>
<comment type="function">
    <text evidence="7">As a component of the minor spliceosome, involved in the splicing of U12-type introns in pre-mRNAs.</text>
</comment>
<feature type="compositionally biased region" description="Low complexity" evidence="9">
    <location>
        <begin position="141"/>
        <end position="155"/>
    </location>
</feature>
<sequence>MPRNKDEPMAVRVYTVCDESRYLVVRNVPALGCGDDLLRLFSSYGEIEECKPMDAEDCEPFTDVYWIKFHFVNNARFAKRKLDEFVFLGNRLQVSYAPHFESLSDTKEKLEGRRREVLTRLKPGRSRGPTSYHPIAVSEPSLATTSGSAGSSSGLEHISQQNNAVHISANPISRISSDEDYFTSPSMNQTVKLVKEKLHKIQSSSNNVDMGAASKKPRVDNRRRI</sequence>
<evidence type="ECO:0000256" key="8">
    <source>
        <dbReference type="PROSITE-ProRule" id="PRU00176"/>
    </source>
</evidence>
<accession>A0AAN8Z4D9</accession>
<keyword evidence="6" id="KW-0508">mRNA splicing</keyword>
<dbReference type="Pfam" id="PF00076">
    <property type="entry name" value="RRM_1"/>
    <property type="match status" value="1"/>
</dbReference>
<dbReference type="CDD" id="cd12442">
    <property type="entry name" value="RRM_RBM48"/>
    <property type="match status" value="1"/>
</dbReference>
<reference evidence="11 12" key="1">
    <citation type="submission" date="2023-12" db="EMBL/GenBank/DDBJ databases">
        <title>A high-quality genome assembly for Dillenia turbinata (Dilleniales).</title>
        <authorList>
            <person name="Chanderbali A."/>
        </authorList>
    </citation>
    <scope>NUCLEOTIDE SEQUENCE [LARGE SCALE GENOMIC DNA]</scope>
    <source>
        <strain evidence="11">LSX21</strain>
        <tissue evidence="11">Leaf</tissue>
    </source>
</reference>
<keyword evidence="5 8" id="KW-0694">RNA-binding</keyword>
<dbReference type="GO" id="GO:0008380">
    <property type="term" value="P:RNA splicing"/>
    <property type="evidence" value="ECO:0007669"/>
    <property type="project" value="UniProtKB-KW"/>
</dbReference>
<dbReference type="GO" id="GO:0006397">
    <property type="term" value="P:mRNA processing"/>
    <property type="evidence" value="ECO:0007669"/>
    <property type="project" value="UniProtKB-KW"/>
</dbReference>
<evidence type="ECO:0000256" key="7">
    <source>
        <dbReference type="ARBA" id="ARBA00035004"/>
    </source>
</evidence>
<dbReference type="PANTHER" id="PTHR20957">
    <property type="entry name" value="RNA-BINDING PROTEIN 48"/>
    <property type="match status" value="1"/>
</dbReference>
<dbReference type="GO" id="GO:0005654">
    <property type="term" value="C:nucleoplasm"/>
    <property type="evidence" value="ECO:0007669"/>
    <property type="project" value="TreeGrafter"/>
</dbReference>
<dbReference type="PROSITE" id="PS50102">
    <property type="entry name" value="RRM"/>
    <property type="match status" value="1"/>
</dbReference>
<evidence type="ECO:0000256" key="4">
    <source>
        <dbReference type="ARBA" id="ARBA00022728"/>
    </source>
</evidence>
<dbReference type="FunFam" id="3.30.70.330:FF:000424">
    <property type="entry name" value="RNA-binding protein 48 isoform X4"/>
    <property type="match status" value="1"/>
</dbReference>
<evidence type="ECO:0000256" key="3">
    <source>
        <dbReference type="ARBA" id="ARBA00022664"/>
    </source>
</evidence>
<evidence type="ECO:0000256" key="5">
    <source>
        <dbReference type="ARBA" id="ARBA00022884"/>
    </source>
</evidence>
<evidence type="ECO:0000256" key="6">
    <source>
        <dbReference type="ARBA" id="ARBA00023187"/>
    </source>
</evidence>
<feature type="region of interest" description="Disordered" evidence="9">
    <location>
        <begin position="122"/>
        <end position="156"/>
    </location>
</feature>
<feature type="domain" description="RRM" evidence="10">
    <location>
        <begin position="21"/>
        <end position="99"/>
    </location>
</feature>
<dbReference type="SUPFAM" id="SSF54928">
    <property type="entry name" value="RNA-binding domain, RBD"/>
    <property type="match status" value="1"/>
</dbReference>
<evidence type="ECO:0000256" key="1">
    <source>
        <dbReference type="ARBA" id="ARBA00006938"/>
    </source>
</evidence>
<name>A0AAN8Z4D9_9MAGN</name>
<comment type="caution">
    <text evidence="11">The sequence shown here is derived from an EMBL/GenBank/DDBJ whole genome shotgun (WGS) entry which is preliminary data.</text>
</comment>
<feature type="region of interest" description="Disordered" evidence="9">
    <location>
        <begin position="202"/>
        <end position="225"/>
    </location>
</feature>
<dbReference type="InterPro" id="IPR012677">
    <property type="entry name" value="Nucleotide-bd_a/b_plait_sf"/>
</dbReference>
<dbReference type="Gene3D" id="3.30.70.330">
    <property type="match status" value="1"/>
</dbReference>
<comment type="similarity">
    <text evidence="1">Belongs to the RBM48 family.</text>
</comment>
<proteinExistence type="inferred from homology"/>
<dbReference type="InterPro" id="IPR035979">
    <property type="entry name" value="RBD_domain_sf"/>
</dbReference>
<evidence type="ECO:0000256" key="9">
    <source>
        <dbReference type="SAM" id="MobiDB-lite"/>
    </source>
</evidence>
<dbReference type="InterPro" id="IPR000504">
    <property type="entry name" value="RRM_dom"/>
</dbReference>
<evidence type="ECO:0000313" key="12">
    <source>
        <dbReference type="Proteomes" id="UP001370490"/>
    </source>
</evidence>
<evidence type="ECO:0000256" key="2">
    <source>
        <dbReference type="ARBA" id="ARBA00015189"/>
    </source>
</evidence>
<dbReference type="GO" id="GO:0003723">
    <property type="term" value="F:RNA binding"/>
    <property type="evidence" value="ECO:0007669"/>
    <property type="project" value="UniProtKB-UniRule"/>
</dbReference>
<keyword evidence="3" id="KW-0507">mRNA processing</keyword>
<dbReference type="Proteomes" id="UP001370490">
    <property type="component" value="Unassembled WGS sequence"/>
</dbReference>
<dbReference type="EMBL" id="JBAMMX010000019">
    <property type="protein sequence ID" value="KAK6922245.1"/>
    <property type="molecule type" value="Genomic_DNA"/>
</dbReference>
<protein>
    <recommendedName>
        <fullName evidence="2">RNA-binding protein 48</fullName>
    </recommendedName>
</protein>
<evidence type="ECO:0000259" key="10">
    <source>
        <dbReference type="PROSITE" id="PS50102"/>
    </source>
</evidence>
<dbReference type="GO" id="GO:0005681">
    <property type="term" value="C:spliceosomal complex"/>
    <property type="evidence" value="ECO:0007669"/>
    <property type="project" value="UniProtKB-KW"/>
</dbReference>
<keyword evidence="12" id="KW-1185">Reference proteome</keyword>